<comment type="caution">
    <text evidence="3">The sequence shown here is derived from an EMBL/GenBank/DDBJ whole genome shotgun (WGS) entry which is preliminary data.</text>
</comment>
<dbReference type="EMBL" id="MLJW01000172">
    <property type="protein sequence ID" value="OIQ95136.1"/>
    <property type="molecule type" value="Genomic_DNA"/>
</dbReference>
<dbReference type="InterPro" id="IPR050769">
    <property type="entry name" value="NAT_camello-type"/>
</dbReference>
<proteinExistence type="predicted"/>
<accession>A0A1J5RG96</accession>
<dbReference type="Gene3D" id="3.40.630.30">
    <property type="match status" value="1"/>
</dbReference>
<organism evidence="3">
    <name type="scientific">mine drainage metagenome</name>
    <dbReference type="NCBI Taxonomy" id="410659"/>
    <lineage>
        <taxon>unclassified sequences</taxon>
        <taxon>metagenomes</taxon>
        <taxon>ecological metagenomes</taxon>
    </lineage>
</organism>
<dbReference type="InterPro" id="IPR000182">
    <property type="entry name" value="GNAT_dom"/>
</dbReference>
<evidence type="ECO:0000259" key="2">
    <source>
        <dbReference type="PROSITE" id="PS51186"/>
    </source>
</evidence>
<evidence type="ECO:0000256" key="1">
    <source>
        <dbReference type="ARBA" id="ARBA00022679"/>
    </source>
</evidence>
<gene>
    <name evidence="3" type="ORF">GALL_228330</name>
</gene>
<dbReference type="SUPFAM" id="SSF55729">
    <property type="entry name" value="Acyl-CoA N-acyltransferases (Nat)"/>
    <property type="match status" value="1"/>
</dbReference>
<sequence length="168" mass="19368">MRLNNMVKIVEHGLQHEQNVVDLILNIQQNEFGVPVTLKDQPDLLEVKEFYQQGNGNFWVAIENEKLIGTIALVDMKDGNVALRKMFVEAASRGKEKGVAALLLQKVFDWCHDRKIQNIYLGTVEVLKASHRFYEKNGFVRVDVKNLPASFPRMPVDTIFYQYSFVKQ</sequence>
<name>A0A1J5RG96_9ZZZZ</name>
<dbReference type="PROSITE" id="PS51186">
    <property type="entry name" value="GNAT"/>
    <property type="match status" value="1"/>
</dbReference>
<evidence type="ECO:0000313" key="3">
    <source>
        <dbReference type="EMBL" id="OIQ95136.1"/>
    </source>
</evidence>
<feature type="domain" description="N-acetyltransferase" evidence="2">
    <location>
        <begin position="11"/>
        <end position="166"/>
    </location>
</feature>
<dbReference type="CDD" id="cd04301">
    <property type="entry name" value="NAT_SF"/>
    <property type="match status" value="1"/>
</dbReference>
<dbReference type="PANTHER" id="PTHR13947:SF37">
    <property type="entry name" value="LD18367P"/>
    <property type="match status" value="1"/>
</dbReference>
<dbReference type="GO" id="GO:0008080">
    <property type="term" value="F:N-acetyltransferase activity"/>
    <property type="evidence" value="ECO:0007669"/>
    <property type="project" value="InterPro"/>
</dbReference>
<protein>
    <submittedName>
        <fullName evidence="3">Acetyltransferase (GNAT) family protein</fullName>
    </submittedName>
</protein>
<dbReference type="PANTHER" id="PTHR13947">
    <property type="entry name" value="GNAT FAMILY N-ACETYLTRANSFERASE"/>
    <property type="match status" value="1"/>
</dbReference>
<reference evidence="3" key="1">
    <citation type="submission" date="2016-10" db="EMBL/GenBank/DDBJ databases">
        <title>Sequence of Gallionella enrichment culture.</title>
        <authorList>
            <person name="Poehlein A."/>
            <person name="Muehling M."/>
            <person name="Daniel R."/>
        </authorList>
    </citation>
    <scope>NUCLEOTIDE SEQUENCE</scope>
</reference>
<keyword evidence="1 3" id="KW-0808">Transferase</keyword>
<dbReference type="InterPro" id="IPR016181">
    <property type="entry name" value="Acyl_CoA_acyltransferase"/>
</dbReference>
<dbReference type="Pfam" id="PF00583">
    <property type="entry name" value="Acetyltransf_1"/>
    <property type="match status" value="1"/>
</dbReference>
<dbReference type="AlphaFoldDB" id="A0A1J5RG96"/>